<reference evidence="3 4" key="1">
    <citation type="submission" date="2020-08" db="EMBL/GenBank/DDBJ databases">
        <title>Genomic Encyclopedia of Type Strains, Phase IV (KMG-IV): sequencing the most valuable type-strain genomes for metagenomic binning, comparative biology and taxonomic classification.</title>
        <authorList>
            <person name="Goeker M."/>
        </authorList>
    </citation>
    <scope>NUCLEOTIDE SEQUENCE [LARGE SCALE GENOMIC DNA]</scope>
    <source>
        <strain evidence="3 4">DSM 26189</strain>
    </source>
</reference>
<gene>
    <name evidence="3" type="ORF">GGR43_004017</name>
</gene>
<dbReference type="PANTHER" id="PTHR42804:SF1">
    <property type="entry name" value="ALDEHYDE DEHYDROGENASE-RELATED"/>
    <property type="match status" value="1"/>
</dbReference>
<comment type="caution">
    <text evidence="3">The sequence shown here is derived from an EMBL/GenBank/DDBJ whole genome shotgun (WGS) entry which is preliminary data.</text>
</comment>
<dbReference type="RefSeq" id="WP_343054539.1">
    <property type="nucleotide sequence ID" value="NZ_BSPS01000011.1"/>
</dbReference>
<dbReference type="GO" id="GO:0016620">
    <property type="term" value="F:oxidoreductase activity, acting on the aldehyde or oxo group of donors, NAD or NADP as acceptor"/>
    <property type="evidence" value="ECO:0007669"/>
    <property type="project" value="InterPro"/>
</dbReference>
<keyword evidence="4" id="KW-1185">Reference proteome</keyword>
<accession>A0A7W6FRR6</accession>
<dbReference type="SUPFAM" id="SSF53720">
    <property type="entry name" value="ALDH-like"/>
    <property type="match status" value="1"/>
</dbReference>
<dbReference type="Pfam" id="PF00171">
    <property type="entry name" value="Aldedh"/>
    <property type="match status" value="1"/>
</dbReference>
<protein>
    <submittedName>
        <fullName evidence="3">Acyl-CoA reductase-like NAD-dependent aldehyde dehydrogenase</fullName>
    </submittedName>
</protein>
<evidence type="ECO:0000313" key="4">
    <source>
        <dbReference type="Proteomes" id="UP000571950"/>
    </source>
</evidence>
<dbReference type="InterPro" id="IPR016161">
    <property type="entry name" value="Ald_DH/histidinol_DH"/>
</dbReference>
<dbReference type="Proteomes" id="UP000571950">
    <property type="component" value="Unassembled WGS sequence"/>
</dbReference>
<proteinExistence type="inferred from homology"/>
<sequence length="70" mass="7781">MPTVFADVTSDMTIAHEEIFGPVLAILGYRDVEEAIRIANDTPYGLGAMCRARPKRRRPWRCACAPGRSC</sequence>
<evidence type="ECO:0000259" key="2">
    <source>
        <dbReference type="Pfam" id="PF00171"/>
    </source>
</evidence>
<feature type="domain" description="Aldehyde dehydrogenase" evidence="2">
    <location>
        <begin position="2"/>
        <end position="50"/>
    </location>
</feature>
<dbReference type="Gene3D" id="3.40.309.10">
    <property type="entry name" value="Aldehyde Dehydrogenase, Chain A, domain 2"/>
    <property type="match status" value="1"/>
</dbReference>
<organism evidence="3 4">
    <name type="scientific">Sphingobium jiangsuense</name>
    <dbReference type="NCBI Taxonomy" id="870476"/>
    <lineage>
        <taxon>Bacteria</taxon>
        <taxon>Pseudomonadati</taxon>
        <taxon>Pseudomonadota</taxon>
        <taxon>Alphaproteobacteria</taxon>
        <taxon>Sphingomonadales</taxon>
        <taxon>Sphingomonadaceae</taxon>
        <taxon>Sphingobium</taxon>
    </lineage>
</organism>
<evidence type="ECO:0000313" key="3">
    <source>
        <dbReference type="EMBL" id="MBB3928273.1"/>
    </source>
</evidence>
<name>A0A7W6FRR6_9SPHN</name>
<dbReference type="AlphaFoldDB" id="A0A7W6FRR6"/>
<dbReference type="InterPro" id="IPR015590">
    <property type="entry name" value="Aldehyde_DH_dom"/>
</dbReference>
<evidence type="ECO:0000256" key="1">
    <source>
        <dbReference type="ARBA" id="ARBA00009986"/>
    </source>
</evidence>
<dbReference type="PANTHER" id="PTHR42804">
    <property type="entry name" value="ALDEHYDE DEHYDROGENASE"/>
    <property type="match status" value="1"/>
</dbReference>
<comment type="similarity">
    <text evidence="1">Belongs to the aldehyde dehydrogenase family.</text>
</comment>
<dbReference type="InterPro" id="IPR016163">
    <property type="entry name" value="Ald_DH_C"/>
</dbReference>
<dbReference type="EMBL" id="JACIDT010000021">
    <property type="protein sequence ID" value="MBB3928273.1"/>
    <property type="molecule type" value="Genomic_DNA"/>
</dbReference>